<dbReference type="Proteomes" id="UP001219525">
    <property type="component" value="Unassembled WGS sequence"/>
</dbReference>
<sequence>MPAPLPEVCLRHPSLRVSPAGPGSSIARLTATLLLGEQSDLNKDWTRQELTDVREFLARPVTTLAPPAAAFAAASRGCALSTAFCSPRLCPSTSCSPAKHLHGGFMPSKAISRCRRVSHNDCYLGTVPGQSSSGEVDTNKQLVEQYMTGQMICMQVVACSVLLTAAYLSHCSLKCDDAAPADESPSTSTETVLKISGQSGSASGPSPARARLWAARARRRAGPGLYQGSGPGLSFRKPGP</sequence>
<proteinExistence type="predicted"/>
<evidence type="ECO:0000256" key="1">
    <source>
        <dbReference type="SAM" id="MobiDB-lite"/>
    </source>
</evidence>
<accession>A0AAD6VNI9</accession>
<protein>
    <submittedName>
        <fullName evidence="2">Uncharacterized protein</fullName>
    </submittedName>
</protein>
<evidence type="ECO:0000313" key="2">
    <source>
        <dbReference type="EMBL" id="KAJ7215449.1"/>
    </source>
</evidence>
<comment type="caution">
    <text evidence="2">The sequence shown here is derived from an EMBL/GenBank/DDBJ whole genome shotgun (WGS) entry which is preliminary data.</text>
</comment>
<feature type="compositionally biased region" description="Low complexity" evidence="1">
    <location>
        <begin position="196"/>
        <end position="214"/>
    </location>
</feature>
<gene>
    <name evidence="2" type="ORF">GGX14DRAFT_391878</name>
</gene>
<feature type="region of interest" description="Disordered" evidence="1">
    <location>
        <begin position="221"/>
        <end position="240"/>
    </location>
</feature>
<organism evidence="2 3">
    <name type="scientific">Mycena pura</name>
    <dbReference type="NCBI Taxonomy" id="153505"/>
    <lineage>
        <taxon>Eukaryota</taxon>
        <taxon>Fungi</taxon>
        <taxon>Dikarya</taxon>
        <taxon>Basidiomycota</taxon>
        <taxon>Agaricomycotina</taxon>
        <taxon>Agaricomycetes</taxon>
        <taxon>Agaricomycetidae</taxon>
        <taxon>Agaricales</taxon>
        <taxon>Marasmiineae</taxon>
        <taxon>Mycenaceae</taxon>
        <taxon>Mycena</taxon>
    </lineage>
</organism>
<dbReference type="AlphaFoldDB" id="A0AAD6VNI9"/>
<reference evidence="2" key="1">
    <citation type="submission" date="2023-03" db="EMBL/GenBank/DDBJ databases">
        <title>Massive genome expansion in bonnet fungi (Mycena s.s.) driven by repeated elements and novel gene families across ecological guilds.</title>
        <authorList>
            <consortium name="Lawrence Berkeley National Laboratory"/>
            <person name="Harder C.B."/>
            <person name="Miyauchi S."/>
            <person name="Viragh M."/>
            <person name="Kuo A."/>
            <person name="Thoen E."/>
            <person name="Andreopoulos B."/>
            <person name="Lu D."/>
            <person name="Skrede I."/>
            <person name="Drula E."/>
            <person name="Henrissat B."/>
            <person name="Morin E."/>
            <person name="Kohler A."/>
            <person name="Barry K."/>
            <person name="LaButti K."/>
            <person name="Morin E."/>
            <person name="Salamov A."/>
            <person name="Lipzen A."/>
            <person name="Mereny Z."/>
            <person name="Hegedus B."/>
            <person name="Baldrian P."/>
            <person name="Stursova M."/>
            <person name="Weitz H."/>
            <person name="Taylor A."/>
            <person name="Grigoriev I.V."/>
            <person name="Nagy L.G."/>
            <person name="Martin F."/>
            <person name="Kauserud H."/>
        </authorList>
    </citation>
    <scope>NUCLEOTIDE SEQUENCE</scope>
    <source>
        <strain evidence="2">9144</strain>
    </source>
</reference>
<dbReference type="EMBL" id="JARJCW010000017">
    <property type="protein sequence ID" value="KAJ7215449.1"/>
    <property type="molecule type" value="Genomic_DNA"/>
</dbReference>
<keyword evidence="3" id="KW-1185">Reference proteome</keyword>
<evidence type="ECO:0000313" key="3">
    <source>
        <dbReference type="Proteomes" id="UP001219525"/>
    </source>
</evidence>
<name>A0AAD6VNI9_9AGAR</name>
<feature type="region of interest" description="Disordered" evidence="1">
    <location>
        <begin position="182"/>
        <end position="214"/>
    </location>
</feature>